<accession>A0A841R450</accession>
<dbReference type="PROSITE" id="PS51257">
    <property type="entry name" value="PROKAR_LIPOPROTEIN"/>
    <property type="match status" value="1"/>
</dbReference>
<gene>
    <name evidence="2" type="ORF">HNR45_000883</name>
</gene>
<keyword evidence="3" id="KW-1185">Reference proteome</keyword>
<comment type="caution">
    <text evidence="2">The sequence shown here is derived from an EMBL/GenBank/DDBJ whole genome shotgun (WGS) entry which is preliminary data.</text>
</comment>
<dbReference type="Proteomes" id="UP000591941">
    <property type="component" value="Unassembled WGS sequence"/>
</dbReference>
<protein>
    <recommendedName>
        <fullName evidence="4">Lipoprotein</fullName>
    </recommendedName>
</protein>
<name>A0A841R450_9FIRM</name>
<dbReference type="OrthoDB" id="10004197at2"/>
<evidence type="ECO:0000313" key="2">
    <source>
        <dbReference type="EMBL" id="MBB6477850.1"/>
    </source>
</evidence>
<proteinExistence type="predicted"/>
<feature type="signal peptide" evidence="1">
    <location>
        <begin position="1"/>
        <end position="19"/>
    </location>
</feature>
<dbReference type="GeneID" id="93486165"/>
<organism evidence="2 3">
    <name type="scientific">Negativicoccus succinicivorans</name>
    <dbReference type="NCBI Taxonomy" id="620903"/>
    <lineage>
        <taxon>Bacteria</taxon>
        <taxon>Bacillati</taxon>
        <taxon>Bacillota</taxon>
        <taxon>Negativicutes</taxon>
        <taxon>Veillonellales</taxon>
        <taxon>Veillonellaceae</taxon>
        <taxon>Negativicoccus</taxon>
    </lineage>
</organism>
<dbReference type="RefSeq" id="WP_159822823.1">
    <property type="nucleotide sequence ID" value="NZ_CABWNB010000002.1"/>
</dbReference>
<sequence length="136" mass="15303">MIKKMVGFLTVLCMAFFIAGCSSTPDVSGTYLGLDDNNQPAGAIVLKSVGDNAYDCSLFISNRERTKMEKDWAGRVVLNIEKKALEQDKITPPDLFFNKDYTSITRTARSFSGASVEYTYKKLSNSEMKQYQHLFE</sequence>
<evidence type="ECO:0008006" key="4">
    <source>
        <dbReference type="Google" id="ProtNLM"/>
    </source>
</evidence>
<evidence type="ECO:0000313" key="3">
    <source>
        <dbReference type="Proteomes" id="UP000591941"/>
    </source>
</evidence>
<evidence type="ECO:0000256" key="1">
    <source>
        <dbReference type="SAM" id="SignalP"/>
    </source>
</evidence>
<dbReference type="EMBL" id="JACHHI010000003">
    <property type="protein sequence ID" value="MBB6477850.1"/>
    <property type="molecule type" value="Genomic_DNA"/>
</dbReference>
<dbReference type="AlphaFoldDB" id="A0A841R450"/>
<feature type="chain" id="PRO_5038734870" description="Lipoprotein" evidence="1">
    <location>
        <begin position="20"/>
        <end position="136"/>
    </location>
</feature>
<reference evidence="2 3" key="1">
    <citation type="submission" date="2020-08" db="EMBL/GenBank/DDBJ databases">
        <title>Genomic Encyclopedia of Type Strains, Phase IV (KMG-IV): sequencing the most valuable type-strain genomes for metagenomic binning, comparative biology and taxonomic classification.</title>
        <authorList>
            <person name="Goeker M."/>
        </authorList>
    </citation>
    <scope>NUCLEOTIDE SEQUENCE [LARGE SCALE GENOMIC DNA]</scope>
    <source>
        <strain evidence="2 3">DSM 21255</strain>
    </source>
</reference>
<keyword evidence="1" id="KW-0732">Signal</keyword>